<dbReference type="EMBL" id="JACHWB010000003">
    <property type="protein sequence ID" value="MBB3019516.1"/>
    <property type="molecule type" value="Genomic_DNA"/>
</dbReference>
<dbReference type="Proteomes" id="UP000532010">
    <property type="component" value="Unassembled WGS sequence"/>
</dbReference>
<name>A0A7W4VMD2_9HYPH</name>
<evidence type="ECO:0000313" key="1">
    <source>
        <dbReference type="EMBL" id="MBB3019516.1"/>
    </source>
</evidence>
<gene>
    <name evidence="1" type="ORF">FHR70_002581</name>
</gene>
<dbReference type="AlphaFoldDB" id="A0A7W4VMD2"/>
<comment type="caution">
    <text evidence="1">The sequence shown here is derived from an EMBL/GenBank/DDBJ whole genome shotgun (WGS) entry which is preliminary data.</text>
</comment>
<dbReference type="RefSeq" id="WP_183450689.1">
    <property type="nucleotide sequence ID" value="NZ_JACHWB010000003.1"/>
</dbReference>
<proteinExistence type="predicted"/>
<sequence length="77" mass="8960">MEVVWKMLPPVRISDDNVERSVSNERAGLLDRRSRRLAGDRYRPIQSLSRHNEEHSLSPWLIMSAGEAIRDPMTNLF</sequence>
<accession>A0A7W4VMD2</accession>
<organism evidence="1 2">
    <name type="scientific">Microvirga lupini</name>
    <dbReference type="NCBI Taxonomy" id="420324"/>
    <lineage>
        <taxon>Bacteria</taxon>
        <taxon>Pseudomonadati</taxon>
        <taxon>Pseudomonadota</taxon>
        <taxon>Alphaproteobacteria</taxon>
        <taxon>Hyphomicrobiales</taxon>
        <taxon>Methylobacteriaceae</taxon>
        <taxon>Microvirga</taxon>
    </lineage>
</organism>
<evidence type="ECO:0000313" key="2">
    <source>
        <dbReference type="Proteomes" id="UP000532010"/>
    </source>
</evidence>
<reference evidence="1 2" key="1">
    <citation type="submission" date="2020-08" db="EMBL/GenBank/DDBJ databases">
        <title>The Agave Microbiome: Exploring the role of microbial communities in plant adaptations to desert environments.</title>
        <authorList>
            <person name="Partida-Martinez L.P."/>
        </authorList>
    </citation>
    <scope>NUCLEOTIDE SEQUENCE [LARGE SCALE GENOMIC DNA]</scope>
    <source>
        <strain evidence="1 2">AT3.9</strain>
    </source>
</reference>
<keyword evidence="2" id="KW-1185">Reference proteome</keyword>
<protein>
    <submittedName>
        <fullName evidence="1">Uncharacterized protein</fullName>
    </submittedName>
</protein>